<evidence type="ECO:0000313" key="4">
    <source>
        <dbReference type="Proteomes" id="UP000001551"/>
    </source>
</evidence>
<dbReference type="AlphaFoldDB" id="E6U8V8"/>
<dbReference type="InterPro" id="IPR001296">
    <property type="entry name" value="Glyco_trans_1"/>
</dbReference>
<keyword evidence="4" id="KW-1185">Reference proteome</keyword>
<dbReference type="PANTHER" id="PTHR45947">
    <property type="entry name" value="SULFOQUINOVOSYL TRANSFERASE SQD2"/>
    <property type="match status" value="1"/>
</dbReference>
<name>E6U8V8_ETHHY</name>
<protein>
    <submittedName>
        <fullName evidence="3">Glycosyl transferase group 1</fullName>
    </submittedName>
</protein>
<evidence type="ECO:0000259" key="1">
    <source>
        <dbReference type="Pfam" id="PF00534"/>
    </source>
</evidence>
<organism evidence="3 4">
    <name type="scientific">Ethanoligenens harbinense (strain DSM 18485 / JCM 12961 / CGMCC 1.5033 / YUAN-3)</name>
    <dbReference type="NCBI Taxonomy" id="663278"/>
    <lineage>
        <taxon>Bacteria</taxon>
        <taxon>Bacillati</taxon>
        <taxon>Bacillota</taxon>
        <taxon>Clostridia</taxon>
        <taxon>Eubacteriales</taxon>
        <taxon>Oscillospiraceae</taxon>
        <taxon>Ethanoligenens</taxon>
    </lineage>
</organism>
<evidence type="ECO:0000313" key="3">
    <source>
        <dbReference type="EMBL" id="ADU27193.1"/>
    </source>
</evidence>
<dbReference type="CDD" id="cd03814">
    <property type="entry name" value="GT4-like"/>
    <property type="match status" value="1"/>
</dbReference>
<evidence type="ECO:0000259" key="2">
    <source>
        <dbReference type="Pfam" id="PF13439"/>
    </source>
</evidence>
<dbReference type="HOGENOM" id="CLU_009583_2_0_9"/>
<feature type="domain" description="Glycosyltransferase subfamily 4-like N-terminal" evidence="2">
    <location>
        <begin position="14"/>
        <end position="176"/>
    </location>
</feature>
<keyword evidence="3" id="KW-0808">Transferase</keyword>
<dbReference type="GO" id="GO:0016758">
    <property type="term" value="F:hexosyltransferase activity"/>
    <property type="evidence" value="ECO:0007669"/>
    <property type="project" value="TreeGrafter"/>
</dbReference>
<sequence>MKVAYFCDTFAPQINGVSTTLEKLQLYAMKNNIETVFLVPEYPGPQKQDKNVYRFLSFPLLFYKECRIVIPPVFKAEKILDEFKPDVIHAYSEFGISLAAMRYAKKKNIPIVSSYTSNFNSYLHYYNMDIVSPILETYLNWFHNSCELTFCPSERTKEYLFQKDIRRVDIMRRGVDGNRFNPGFRSESFRKKAGAKDGALLFTYVGRISPEKDLDILMESIRAIKAAYGDHAAFAIVGDGPSLQEVKQKLGKLAHFTGFLKGEDLSVAYASSDVFVFPSTTETFGNVVLEGMCSGLPAIVPNAGGVVEIVTHGQDGLIVPPRDSAAFTDAMKQFLNSPHLRLAMRDRALQTAKSRSWECVFEQLFDRYAQLMEDKIG</sequence>
<proteinExistence type="predicted"/>
<dbReference type="EMBL" id="CP002400">
    <property type="protein sequence ID" value="ADU27193.1"/>
    <property type="molecule type" value="Genomic_DNA"/>
</dbReference>
<dbReference type="Gene3D" id="3.40.50.2000">
    <property type="entry name" value="Glycogen Phosphorylase B"/>
    <property type="match status" value="2"/>
</dbReference>
<dbReference type="Proteomes" id="UP000001551">
    <property type="component" value="Chromosome"/>
</dbReference>
<dbReference type="Pfam" id="PF13439">
    <property type="entry name" value="Glyco_transf_4"/>
    <property type="match status" value="1"/>
</dbReference>
<dbReference type="RefSeq" id="WP_013485548.1">
    <property type="nucleotide sequence ID" value="NC_014828.1"/>
</dbReference>
<accession>E6U8V8</accession>
<feature type="domain" description="Glycosyl transferase family 1" evidence="1">
    <location>
        <begin position="187"/>
        <end position="348"/>
    </location>
</feature>
<reference evidence="3 4" key="1">
    <citation type="submission" date="2010-12" db="EMBL/GenBank/DDBJ databases">
        <title>Complete sequence of Ethanoligenens harbinense YUAN-3.</title>
        <authorList>
            <person name="Lucas S."/>
            <person name="Copeland A."/>
            <person name="Lapidus A."/>
            <person name="Cheng J.-F."/>
            <person name="Bruce D."/>
            <person name="Goodwin L."/>
            <person name="Pitluck S."/>
            <person name="Chertkov O."/>
            <person name="Misra M."/>
            <person name="Detter J.C."/>
            <person name="Han C."/>
            <person name="Tapia R."/>
            <person name="Land M."/>
            <person name="Hauser L."/>
            <person name="Jeffries C."/>
            <person name="Kyrpides N."/>
            <person name="Ivanova N."/>
            <person name="Mikhailova N."/>
            <person name="Wang A."/>
            <person name="Mouttaki H."/>
            <person name="He Z."/>
            <person name="Zhou J."/>
            <person name="Hemme C.L."/>
            <person name="Woyke T."/>
        </authorList>
    </citation>
    <scope>NUCLEOTIDE SEQUENCE [LARGE SCALE GENOMIC DNA]</scope>
    <source>
        <strain evidence="4">DSM 18485 / JCM 12961 / CGMCC 1.5033 / YUAN-3</strain>
    </source>
</reference>
<gene>
    <name evidence="3" type="ordered locus">Ethha_1658</name>
</gene>
<dbReference type="InterPro" id="IPR028098">
    <property type="entry name" value="Glyco_trans_4-like_N"/>
</dbReference>
<dbReference type="eggNOG" id="COG0438">
    <property type="taxonomic scope" value="Bacteria"/>
</dbReference>
<dbReference type="PANTHER" id="PTHR45947:SF3">
    <property type="entry name" value="SULFOQUINOVOSYL TRANSFERASE SQD2"/>
    <property type="match status" value="1"/>
</dbReference>
<dbReference type="KEGG" id="eha:Ethha_1658"/>
<dbReference type="Pfam" id="PF00534">
    <property type="entry name" value="Glycos_transf_1"/>
    <property type="match status" value="1"/>
</dbReference>
<dbReference type="STRING" id="663278.Ethha_1658"/>
<dbReference type="SUPFAM" id="SSF53756">
    <property type="entry name" value="UDP-Glycosyltransferase/glycogen phosphorylase"/>
    <property type="match status" value="1"/>
</dbReference>
<dbReference type="InterPro" id="IPR050194">
    <property type="entry name" value="Glycosyltransferase_grp1"/>
</dbReference>